<dbReference type="Proteomes" id="UP000322873">
    <property type="component" value="Unassembled WGS sequence"/>
</dbReference>
<comment type="caution">
    <text evidence="2">The sequence shown here is derived from an EMBL/GenBank/DDBJ whole genome shotgun (WGS) entry which is preliminary data.</text>
</comment>
<protein>
    <submittedName>
        <fullName evidence="2">Uncharacterized protein</fullName>
    </submittedName>
</protein>
<sequence length="146" mass="17703">MLHLHRGKEPQLGRGWRLGWSFCSCRIRAGGRLAKIVFWQWVTHKRSGKIRHDWGLGFYWVQEIPACLWLWVQNWVYIVQWGSWAVRKHNIYNADYTLHFATLRIDAKPREERRGEGRRGEKEREERERERERELFGIFSNAVVKK</sequence>
<proteinExistence type="predicted"/>
<dbReference type="EMBL" id="VICG01000003">
    <property type="protein sequence ID" value="KAA8573766.1"/>
    <property type="molecule type" value="Genomic_DNA"/>
</dbReference>
<name>A0A5M9K0V0_MONFR</name>
<gene>
    <name evidence="2" type="ORF">EYC84_005328</name>
</gene>
<dbReference type="AlphaFoldDB" id="A0A5M9K0V0"/>
<evidence type="ECO:0000313" key="2">
    <source>
        <dbReference type="EMBL" id="KAA8573766.1"/>
    </source>
</evidence>
<accession>A0A5M9K0V0</accession>
<evidence type="ECO:0000313" key="3">
    <source>
        <dbReference type="Proteomes" id="UP000322873"/>
    </source>
</evidence>
<keyword evidence="3" id="KW-1185">Reference proteome</keyword>
<reference evidence="2 3" key="1">
    <citation type="submission" date="2019-06" db="EMBL/GenBank/DDBJ databases">
        <title>Genome Sequence of the Brown Rot Fungal Pathogen Monilinia fructicola.</title>
        <authorList>
            <person name="De Miccolis Angelini R.M."/>
            <person name="Landi L."/>
            <person name="Abate D."/>
            <person name="Pollastro S."/>
            <person name="Romanazzi G."/>
            <person name="Faretra F."/>
        </authorList>
    </citation>
    <scope>NUCLEOTIDE SEQUENCE [LARGE SCALE GENOMIC DNA]</scope>
    <source>
        <strain evidence="2 3">Mfrc123</strain>
    </source>
</reference>
<organism evidence="2 3">
    <name type="scientific">Monilinia fructicola</name>
    <name type="common">Brown rot fungus</name>
    <name type="synonym">Ciboria fructicola</name>
    <dbReference type="NCBI Taxonomy" id="38448"/>
    <lineage>
        <taxon>Eukaryota</taxon>
        <taxon>Fungi</taxon>
        <taxon>Dikarya</taxon>
        <taxon>Ascomycota</taxon>
        <taxon>Pezizomycotina</taxon>
        <taxon>Leotiomycetes</taxon>
        <taxon>Helotiales</taxon>
        <taxon>Sclerotiniaceae</taxon>
        <taxon>Monilinia</taxon>
    </lineage>
</organism>
<evidence type="ECO:0000256" key="1">
    <source>
        <dbReference type="SAM" id="MobiDB-lite"/>
    </source>
</evidence>
<feature type="region of interest" description="Disordered" evidence="1">
    <location>
        <begin position="110"/>
        <end position="131"/>
    </location>
</feature>